<evidence type="ECO:0000259" key="3">
    <source>
        <dbReference type="PROSITE" id="PS51180"/>
    </source>
</evidence>
<feature type="domain" description="BRO1" evidence="3">
    <location>
        <begin position="4"/>
        <end position="395"/>
    </location>
</feature>
<dbReference type="Gene3D" id="1.20.120.560">
    <property type="entry name" value="alix/aip1 in complex with the ypdl late domain"/>
    <property type="match status" value="1"/>
</dbReference>
<dbReference type="Pfam" id="PF03097">
    <property type="entry name" value="BRO1"/>
    <property type="match status" value="1"/>
</dbReference>
<dbReference type="InterPro" id="IPR038499">
    <property type="entry name" value="BRO1_sf"/>
</dbReference>
<dbReference type="CDD" id="cd09241">
    <property type="entry name" value="BRO1_ScRim20-like"/>
    <property type="match status" value="1"/>
</dbReference>
<feature type="compositionally biased region" description="Low complexity" evidence="2">
    <location>
        <begin position="738"/>
        <end position="748"/>
    </location>
</feature>
<dbReference type="CDD" id="cd08915">
    <property type="entry name" value="V_Alix_like"/>
    <property type="match status" value="1"/>
</dbReference>
<name>A0A1B2J5R0_PICPA</name>
<dbReference type="PANTHER" id="PTHR23030">
    <property type="entry name" value="PCD6 INTERACTING PROTEIN-RELATED"/>
    <property type="match status" value="1"/>
</dbReference>
<gene>
    <name evidence="4" type="primary">RIM20</name>
    <name evidence="4" type="ORF">ATY40_BA7501674</name>
</gene>
<keyword evidence="5" id="KW-1185">Reference proteome</keyword>
<dbReference type="AlphaFoldDB" id="A0A1B2J5R0"/>
<dbReference type="InterPro" id="IPR004328">
    <property type="entry name" value="BRO1_dom"/>
</dbReference>
<dbReference type="GO" id="GO:0005768">
    <property type="term" value="C:endosome"/>
    <property type="evidence" value="ECO:0007669"/>
    <property type="project" value="TreeGrafter"/>
</dbReference>
<organism evidence="4 5">
    <name type="scientific">Komagataella pastoris</name>
    <name type="common">Yeast</name>
    <name type="synonym">Pichia pastoris</name>
    <dbReference type="NCBI Taxonomy" id="4922"/>
    <lineage>
        <taxon>Eukaryota</taxon>
        <taxon>Fungi</taxon>
        <taxon>Dikarya</taxon>
        <taxon>Ascomycota</taxon>
        <taxon>Saccharomycotina</taxon>
        <taxon>Pichiomycetes</taxon>
        <taxon>Pichiales</taxon>
        <taxon>Pichiaceae</taxon>
        <taxon>Komagataella</taxon>
    </lineage>
</organism>
<dbReference type="PANTHER" id="PTHR23030:SF39">
    <property type="entry name" value="PROGRAMMED CELL DEATH 6-INTERACTING PROTEIN"/>
    <property type="match status" value="1"/>
</dbReference>
<evidence type="ECO:0000313" key="5">
    <source>
        <dbReference type="Proteomes" id="UP000094565"/>
    </source>
</evidence>
<accession>A0A1B2J5R0</accession>
<dbReference type="PROSITE" id="PS51180">
    <property type="entry name" value="BRO1"/>
    <property type="match status" value="1"/>
</dbReference>
<comment type="similarity">
    <text evidence="1">Belongs to the palA/RIM20 family.</text>
</comment>
<dbReference type="InterPro" id="IPR025304">
    <property type="entry name" value="ALIX_V_dom"/>
</dbReference>
<proteinExistence type="inferred from homology"/>
<dbReference type="Pfam" id="PF13949">
    <property type="entry name" value="ALIX_LYPXL_bnd"/>
    <property type="match status" value="1"/>
</dbReference>
<feature type="region of interest" description="Disordered" evidence="2">
    <location>
        <begin position="732"/>
        <end position="773"/>
    </location>
</feature>
<protein>
    <submittedName>
        <fullName evidence="4">BA75_01674T0</fullName>
    </submittedName>
</protein>
<dbReference type="EMBL" id="CP014584">
    <property type="protein sequence ID" value="ANZ73315.1"/>
    <property type="molecule type" value="Genomic_DNA"/>
</dbReference>
<dbReference type="SMART" id="SM01041">
    <property type="entry name" value="BRO1"/>
    <property type="match status" value="1"/>
</dbReference>
<dbReference type="Proteomes" id="UP000094565">
    <property type="component" value="Chromosome 1"/>
</dbReference>
<evidence type="ECO:0000256" key="2">
    <source>
        <dbReference type="SAM" id="MobiDB-lite"/>
    </source>
</evidence>
<evidence type="ECO:0000256" key="1">
    <source>
        <dbReference type="ARBA" id="ARBA00038154"/>
    </source>
</evidence>
<dbReference type="OrthoDB" id="64867at2759"/>
<dbReference type="Gene3D" id="1.20.140.50">
    <property type="entry name" value="alix/aip1 like domains"/>
    <property type="match status" value="1"/>
</dbReference>
<evidence type="ECO:0000313" key="4">
    <source>
        <dbReference type="EMBL" id="ANZ73315.1"/>
    </source>
</evidence>
<dbReference type="Gene3D" id="1.25.40.280">
    <property type="entry name" value="alix/aip1 like domains"/>
    <property type="match status" value="1"/>
</dbReference>
<reference evidence="4 5" key="1">
    <citation type="submission" date="2016-02" db="EMBL/GenBank/DDBJ databases">
        <title>Comparative genomic and transcriptomic foundation for Pichia pastoris.</title>
        <authorList>
            <person name="Love K.R."/>
            <person name="Shah K.A."/>
            <person name="Whittaker C.A."/>
            <person name="Wu J."/>
            <person name="Bartlett M.C."/>
            <person name="Ma D."/>
            <person name="Leeson R.L."/>
            <person name="Priest M."/>
            <person name="Young S.K."/>
            <person name="Love J.C."/>
        </authorList>
    </citation>
    <scope>NUCLEOTIDE SEQUENCE [LARGE SCALE GENOMIC DNA]</scope>
    <source>
        <strain evidence="4 5">ATCC 28485</strain>
    </source>
</reference>
<sequence>MDYNLLNVPLRTSKPIPLGETLKELINNQYYQTSAAFKSDIEEIDQLRNDVLSIEPNNDGLALLKRYYVQLSSISQKLPDYFMEYPWFGTLGYQVTGPVALKSLYFERINIAYNIAATYSIIGLNEPRATGEGLKKSCIYFQFSSGAFESVLKLVEQKPKELTLPLDLSVNIMKTLAKLMLAQAQECFWQKAVSNNLKDSIISRLAIQVSQFYDEALSMAYKCDILKSEWIEHINCKKLHFKAAAQFRLACVAVAASRHGEELARLRIANTICETAFREAKYNLPSVSSDLESLSKVIKDSLRRSERDNDLIYLQEVPNESDLPPIVTASMVEPKPIVELTSPECAKDTKKYGRILFHDLMPYLVIEIAQAFRERQDSYVVKHIKEPMEMLTKILHRILAENGLPALIDTIQKPQRLPNNILEHCQILNERGGMDKLKVFFEDISKLRHKSEQVLQNCVELLQMEESENEEMKRKHGSQRWNCPDSSEASADVRKSIQALEGYLKQAHDGDQVIWNDFEQLKPLLSMMSAPNSTKLLEEFVPNSKFVKLPPELNRIVNELRANVNQVKKLESQRETFINTVKVKSTDLSILPLVVSHYKKLQKNNINTITTESFEEVFRRQVSNFDSDIRFVQKHRDNQIELEKHIISLVQQFNQLRGNIDTSQERLNALQLLDDAYNGYLDVVNNLTQGLGFYNDFTGKANDVYLKCQEFYNFRRQEAMKLEREIYTIFEQGKSPQKKQQQDQAPDQPKSEVKPPKGNSGELWNPDVGIKFG</sequence>